<feature type="compositionally biased region" description="Basic and acidic residues" evidence="1">
    <location>
        <begin position="304"/>
        <end position="314"/>
    </location>
</feature>
<feature type="compositionally biased region" description="Polar residues" evidence="1">
    <location>
        <begin position="333"/>
        <end position="342"/>
    </location>
</feature>
<feature type="region of interest" description="Disordered" evidence="1">
    <location>
        <begin position="47"/>
        <end position="79"/>
    </location>
</feature>
<feature type="region of interest" description="Disordered" evidence="1">
    <location>
        <begin position="159"/>
        <end position="192"/>
    </location>
</feature>
<dbReference type="Proteomes" id="UP000316270">
    <property type="component" value="Chromosome 4"/>
</dbReference>
<evidence type="ECO:0000256" key="1">
    <source>
        <dbReference type="SAM" id="MobiDB-lite"/>
    </source>
</evidence>
<feature type="compositionally biased region" description="Low complexity" evidence="1">
    <location>
        <begin position="47"/>
        <end position="63"/>
    </location>
</feature>
<feature type="region of interest" description="Disordered" evidence="1">
    <location>
        <begin position="113"/>
        <end position="142"/>
    </location>
</feature>
<protein>
    <submittedName>
        <fullName evidence="3">Uncharacterized protein</fullName>
    </submittedName>
</protein>
<name>A0A517L331_9PEZI</name>
<proteinExistence type="predicted"/>
<keyword evidence="2" id="KW-0812">Transmembrane</keyword>
<evidence type="ECO:0000256" key="2">
    <source>
        <dbReference type="SAM" id="Phobius"/>
    </source>
</evidence>
<sequence>MSSALVSSTAVAGATTTGVQNQTSNSIPSLTRQSALVDAITSLLPPLSSTLTTTPSTTSSSLPTTPPVPSSSTSDANRPSLATKIGLGVGVGMLLLLIVIGTCLILRRQRKHPSSPATNEASQVKAVAPRPQHSDSDAKHSFTSADDVAASELMHKNEAKRLSKGRRNSHLAQISEEPGPRPLFQDYEGSDRRRTISRLAHGPPGAHTSTGHISLIQSDDRIASNFQSETYSSLKVPPGDRLSLMQPGDRNSFSDIYASRRAALDTLNGPSSTGGMGSPVSSLDSRSGYTPSLPQRSPRRYSARSRELDVRSIDSRQSVDSIRGQRSPAAVESSPQTRSQSHVVDLDTESSKYAP</sequence>
<feature type="compositionally biased region" description="Polar residues" evidence="1">
    <location>
        <begin position="278"/>
        <end position="295"/>
    </location>
</feature>
<feature type="region of interest" description="Disordered" evidence="1">
    <location>
        <begin position="229"/>
        <end position="248"/>
    </location>
</feature>
<dbReference type="AlphaFoldDB" id="A0A517L331"/>
<gene>
    <name evidence="3" type="ORF">FKW77_003981</name>
</gene>
<evidence type="ECO:0000313" key="3">
    <source>
        <dbReference type="EMBL" id="QDS70040.1"/>
    </source>
</evidence>
<organism evidence="3 4">
    <name type="scientific">Venturia effusa</name>
    <dbReference type="NCBI Taxonomy" id="50376"/>
    <lineage>
        <taxon>Eukaryota</taxon>
        <taxon>Fungi</taxon>
        <taxon>Dikarya</taxon>
        <taxon>Ascomycota</taxon>
        <taxon>Pezizomycotina</taxon>
        <taxon>Dothideomycetes</taxon>
        <taxon>Pleosporomycetidae</taxon>
        <taxon>Venturiales</taxon>
        <taxon>Venturiaceae</taxon>
        <taxon>Venturia</taxon>
    </lineage>
</organism>
<keyword evidence="2" id="KW-0472">Membrane</keyword>
<dbReference type="EMBL" id="CP042188">
    <property type="protein sequence ID" value="QDS70040.1"/>
    <property type="molecule type" value="Genomic_DNA"/>
</dbReference>
<evidence type="ECO:0000313" key="4">
    <source>
        <dbReference type="Proteomes" id="UP000316270"/>
    </source>
</evidence>
<keyword evidence="2" id="KW-1133">Transmembrane helix</keyword>
<reference evidence="3 4" key="1">
    <citation type="submission" date="2019-07" db="EMBL/GenBank/DDBJ databases">
        <title>Finished genome of Venturia effusa.</title>
        <authorList>
            <person name="Young C.A."/>
            <person name="Cox M.P."/>
            <person name="Ganley A.R.D."/>
            <person name="David W.J."/>
        </authorList>
    </citation>
    <scope>NUCLEOTIDE SEQUENCE [LARGE SCALE GENOMIC DNA]</scope>
    <source>
        <strain evidence="4">albino</strain>
    </source>
</reference>
<feature type="transmembrane region" description="Helical" evidence="2">
    <location>
        <begin position="85"/>
        <end position="106"/>
    </location>
</feature>
<keyword evidence="4" id="KW-1185">Reference proteome</keyword>
<feature type="region of interest" description="Disordered" evidence="1">
    <location>
        <begin position="266"/>
        <end position="355"/>
    </location>
</feature>
<accession>A0A517L331</accession>